<dbReference type="InterPro" id="IPR000529">
    <property type="entry name" value="Ribosomal_bS6"/>
</dbReference>
<name>A0AAV2PPR6_MEGNR</name>
<accession>A0AAV2PPR6</accession>
<evidence type="ECO:0000313" key="4">
    <source>
        <dbReference type="EMBL" id="CAL4062741.1"/>
    </source>
</evidence>
<dbReference type="AlphaFoldDB" id="A0AAV2PPR6"/>
<proteinExistence type="inferred from homology"/>
<dbReference type="EMBL" id="CAXKWB010000893">
    <property type="protein sequence ID" value="CAL4062741.1"/>
    <property type="molecule type" value="Genomic_DNA"/>
</dbReference>
<dbReference type="Gene3D" id="3.30.70.60">
    <property type="match status" value="1"/>
</dbReference>
<dbReference type="InterPro" id="IPR035980">
    <property type="entry name" value="Ribosomal_bS6_sf"/>
</dbReference>
<evidence type="ECO:0000256" key="3">
    <source>
        <dbReference type="ARBA" id="ARBA00035365"/>
    </source>
</evidence>
<sequence>MRLFAINTTSHSMKTGLVSTVKRISETVLDQGGYIRKIESIGTRDLPYRMSCHGYMQNKGSMNSSSVKRGIDYTVQNTNKNVNMGTSTKSFIFQKSKKKVNTTQKKCMSYK</sequence>
<keyword evidence="5" id="KW-1185">Reference proteome</keyword>
<dbReference type="Pfam" id="PF01250">
    <property type="entry name" value="Ribosomal_S6"/>
    <property type="match status" value="1"/>
</dbReference>
<dbReference type="InterPro" id="IPR014717">
    <property type="entry name" value="Transl_elong_EF1B/ribsomal_bS6"/>
</dbReference>
<comment type="similarity">
    <text evidence="1">Belongs to the bacterial ribosomal protein bS6 family.</text>
</comment>
<comment type="caution">
    <text evidence="4">The sequence shown here is derived from an EMBL/GenBank/DDBJ whole genome shotgun (WGS) entry which is preliminary data.</text>
</comment>
<dbReference type="SUPFAM" id="SSF54995">
    <property type="entry name" value="Ribosomal protein S6"/>
    <property type="match status" value="1"/>
</dbReference>
<gene>
    <name evidence="4" type="ORF">MNOR_LOCUS2798</name>
</gene>
<protein>
    <recommendedName>
        <fullName evidence="2">Small ribosomal subunit protein bS6m</fullName>
    </recommendedName>
    <alternativeName>
        <fullName evidence="3">28S ribosomal protein S6, mitochondrial</fullName>
    </alternativeName>
</protein>
<dbReference type="GO" id="GO:0005840">
    <property type="term" value="C:ribosome"/>
    <property type="evidence" value="ECO:0007669"/>
    <property type="project" value="InterPro"/>
</dbReference>
<organism evidence="4 5">
    <name type="scientific">Meganyctiphanes norvegica</name>
    <name type="common">Northern krill</name>
    <name type="synonym">Thysanopoda norvegica</name>
    <dbReference type="NCBI Taxonomy" id="48144"/>
    <lineage>
        <taxon>Eukaryota</taxon>
        <taxon>Metazoa</taxon>
        <taxon>Ecdysozoa</taxon>
        <taxon>Arthropoda</taxon>
        <taxon>Crustacea</taxon>
        <taxon>Multicrustacea</taxon>
        <taxon>Malacostraca</taxon>
        <taxon>Eumalacostraca</taxon>
        <taxon>Eucarida</taxon>
        <taxon>Euphausiacea</taxon>
        <taxon>Euphausiidae</taxon>
        <taxon>Meganyctiphanes</taxon>
    </lineage>
</organism>
<dbReference type="GO" id="GO:0019843">
    <property type="term" value="F:rRNA binding"/>
    <property type="evidence" value="ECO:0007669"/>
    <property type="project" value="InterPro"/>
</dbReference>
<dbReference type="Proteomes" id="UP001497623">
    <property type="component" value="Unassembled WGS sequence"/>
</dbReference>
<evidence type="ECO:0000256" key="2">
    <source>
        <dbReference type="ARBA" id="ARBA00035170"/>
    </source>
</evidence>
<dbReference type="GO" id="GO:0006412">
    <property type="term" value="P:translation"/>
    <property type="evidence" value="ECO:0007669"/>
    <property type="project" value="InterPro"/>
</dbReference>
<evidence type="ECO:0000313" key="5">
    <source>
        <dbReference type="Proteomes" id="UP001497623"/>
    </source>
</evidence>
<evidence type="ECO:0000256" key="1">
    <source>
        <dbReference type="ARBA" id="ARBA00009512"/>
    </source>
</evidence>
<reference evidence="4 5" key="1">
    <citation type="submission" date="2024-05" db="EMBL/GenBank/DDBJ databases">
        <authorList>
            <person name="Wallberg A."/>
        </authorList>
    </citation>
    <scope>NUCLEOTIDE SEQUENCE [LARGE SCALE GENOMIC DNA]</scope>
</reference>
<dbReference type="GO" id="GO:0003735">
    <property type="term" value="F:structural constituent of ribosome"/>
    <property type="evidence" value="ECO:0007669"/>
    <property type="project" value="InterPro"/>
</dbReference>